<sequence length="370" mass="40740">ENSDEFRILNIQRSKRSALTRQAERLCAAEKERHEAVLNRSAKSKVGAFGEKVDNFELEYFLPPRPPAAPKKTPAVARKRTPAAAAAPTKITTAAPKVSPVMTPLDPTPPIVPRTKRRVPRPGMLLQPAKAIAVEQIELQPLTNPMESLSACFKLLASNDWEKKVQSLKILQALAQHHSQTLKTKRHEVCLVLIDEMNNLRSAVACEAMTTLAELYVNLKKAMDSEVEATGRALLLKLAQTASNFVQPQANLALGAMVENCSHGRTVSTLLNTGLNHHCVAVRGSMAQHLHLLVDRFGAACVLAAGTSFTEHFLRAVSKMCVDAAPDVRHHGQILLQKLASNQRFLNLWTKIIPETERAPLDKILKKSKL</sequence>
<dbReference type="InterPro" id="IPR024395">
    <property type="entry name" value="CLASP_N_dom"/>
</dbReference>
<dbReference type="PANTHER" id="PTHR21567:SF87">
    <property type="entry name" value="CRESCERIN-LIKE PROTEIN CHE-12"/>
    <property type="match status" value="1"/>
</dbReference>
<feature type="non-terminal residue" evidence="2">
    <location>
        <position position="1"/>
    </location>
</feature>
<feature type="domain" description="TOG" evidence="1">
    <location>
        <begin position="135"/>
        <end position="369"/>
    </location>
</feature>
<evidence type="ECO:0000259" key="1">
    <source>
        <dbReference type="SMART" id="SM01349"/>
    </source>
</evidence>
<evidence type="ECO:0000313" key="2">
    <source>
        <dbReference type="EMBL" id="KAK1878666.1"/>
    </source>
</evidence>
<protein>
    <submittedName>
        <fullName evidence="2">TOG array regulator of axonemal microtubules protein 1</fullName>
    </submittedName>
</protein>
<keyword evidence="3" id="KW-1185">Reference proteome</keyword>
<organism evidence="2 3">
    <name type="scientific">Dissostichus eleginoides</name>
    <name type="common">Patagonian toothfish</name>
    <name type="synonym">Dissostichus amissus</name>
    <dbReference type="NCBI Taxonomy" id="100907"/>
    <lineage>
        <taxon>Eukaryota</taxon>
        <taxon>Metazoa</taxon>
        <taxon>Chordata</taxon>
        <taxon>Craniata</taxon>
        <taxon>Vertebrata</taxon>
        <taxon>Euteleostomi</taxon>
        <taxon>Actinopterygii</taxon>
        <taxon>Neopterygii</taxon>
        <taxon>Teleostei</taxon>
        <taxon>Neoteleostei</taxon>
        <taxon>Acanthomorphata</taxon>
        <taxon>Eupercaria</taxon>
        <taxon>Perciformes</taxon>
        <taxon>Notothenioidei</taxon>
        <taxon>Nototheniidae</taxon>
        <taxon>Dissostichus</taxon>
    </lineage>
</organism>
<dbReference type="GO" id="GO:0005881">
    <property type="term" value="C:cytoplasmic microtubule"/>
    <property type="evidence" value="ECO:0007669"/>
    <property type="project" value="TreeGrafter"/>
</dbReference>
<dbReference type="InterPro" id="IPR011989">
    <property type="entry name" value="ARM-like"/>
</dbReference>
<dbReference type="GO" id="GO:0008017">
    <property type="term" value="F:microtubule binding"/>
    <property type="evidence" value="ECO:0007669"/>
    <property type="project" value="TreeGrafter"/>
</dbReference>
<dbReference type="GO" id="GO:0000226">
    <property type="term" value="P:microtubule cytoskeleton organization"/>
    <property type="evidence" value="ECO:0007669"/>
    <property type="project" value="TreeGrafter"/>
</dbReference>
<dbReference type="InterPro" id="IPR016024">
    <property type="entry name" value="ARM-type_fold"/>
</dbReference>
<dbReference type="Proteomes" id="UP001228049">
    <property type="component" value="Unassembled WGS sequence"/>
</dbReference>
<dbReference type="Gene3D" id="1.25.10.10">
    <property type="entry name" value="Leucine-rich Repeat Variant"/>
    <property type="match status" value="1"/>
</dbReference>
<dbReference type="SUPFAM" id="SSF48371">
    <property type="entry name" value="ARM repeat"/>
    <property type="match status" value="1"/>
</dbReference>
<name>A0AAD9B830_DISEL</name>
<dbReference type="PANTHER" id="PTHR21567">
    <property type="entry name" value="CLASP"/>
    <property type="match status" value="1"/>
</dbReference>
<proteinExistence type="predicted"/>
<dbReference type="EMBL" id="JASDAP010000026">
    <property type="protein sequence ID" value="KAK1878666.1"/>
    <property type="molecule type" value="Genomic_DNA"/>
</dbReference>
<dbReference type="Pfam" id="PF12348">
    <property type="entry name" value="CLASP_N"/>
    <property type="match status" value="1"/>
</dbReference>
<reference evidence="2" key="1">
    <citation type="submission" date="2023-04" db="EMBL/GenBank/DDBJ databases">
        <title>Chromosome-level genome of Chaenocephalus aceratus.</title>
        <authorList>
            <person name="Park H."/>
        </authorList>
    </citation>
    <scope>NUCLEOTIDE SEQUENCE</scope>
    <source>
        <strain evidence="2">DE</strain>
        <tissue evidence="2">Muscle</tissue>
    </source>
</reference>
<dbReference type="InterPro" id="IPR034085">
    <property type="entry name" value="TOG"/>
</dbReference>
<accession>A0AAD9B830</accession>
<gene>
    <name evidence="2" type="ORF">KUDE01_026792</name>
</gene>
<dbReference type="SMART" id="SM01349">
    <property type="entry name" value="TOG"/>
    <property type="match status" value="1"/>
</dbReference>
<comment type="caution">
    <text evidence="2">The sequence shown here is derived from an EMBL/GenBank/DDBJ whole genome shotgun (WGS) entry which is preliminary data.</text>
</comment>
<dbReference type="AlphaFoldDB" id="A0AAD9B830"/>
<evidence type="ECO:0000313" key="3">
    <source>
        <dbReference type="Proteomes" id="UP001228049"/>
    </source>
</evidence>